<dbReference type="Proteomes" id="UP000033514">
    <property type="component" value="Unassembled WGS sequence"/>
</dbReference>
<feature type="domain" description="SAF" evidence="5">
    <location>
        <begin position="182"/>
        <end position="244"/>
    </location>
</feature>
<keyword evidence="3" id="KW-0574">Periplasm</keyword>
<dbReference type="PATRIC" id="fig|361041.3.peg.369"/>
<evidence type="ECO:0000256" key="1">
    <source>
        <dbReference type="ARBA" id="ARBA00004418"/>
    </source>
</evidence>
<gene>
    <name evidence="6" type="ORF">VW35_05290</name>
</gene>
<dbReference type="InterPro" id="IPR039246">
    <property type="entry name" value="Flagellar_FlgA"/>
</dbReference>
<dbReference type="STRING" id="361041.VW35_05290"/>
<dbReference type="Pfam" id="PF13144">
    <property type="entry name" value="ChapFlgA"/>
    <property type="match status" value="1"/>
</dbReference>
<dbReference type="InterPro" id="IPR017585">
    <property type="entry name" value="SAF_FlgA"/>
</dbReference>
<protein>
    <recommendedName>
        <fullName evidence="5">SAF domain-containing protein</fullName>
    </recommendedName>
</protein>
<dbReference type="Gene3D" id="2.30.30.760">
    <property type="match status" value="1"/>
</dbReference>
<dbReference type="AlphaFoldDB" id="A0A0F5LC17"/>
<dbReference type="GO" id="GO:0042597">
    <property type="term" value="C:periplasmic space"/>
    <property type="evidence" value="ECO:0007669"/>
    <property type="project" value="UniProtKB-SubCell"/>
</dbReference>
<evidence type="ECO:0000256" key="3">
    <source>
        <dbReference type="ARBA" id="ARBA00022764"/>
    </source>
</evidence>
<keyword evidence="2 4" id="KW-0732">Signal</keyword>
<comment type="caution">
    <text evidence="6">The sequence shown here is derived from an EMBL/GenBank/DDBJ whole genome shotgun (WGS) entry which is preliminary data.</text>
</comment>
<dbReference type="GO" id="GO:0044780">
    <property type="term" value="P:bacterial-type flagellum assembly"/>
    <property type="evidence" value="ECO:0007669"/>
    <property type="project" value="InterPro"/>
</dbReference>
<evidence type="ECO:0000313" key="6">
    <source>
        <dbReference type="EMBL" id="KKB79893.1"/>
    </source>
</evidence>
<dbReference type="PANTHER" id="PTHR36307">
    <property type="entry name" value="FLAGELLA BASAL BODY P-RING FORMATION PROTEIN FLGA"/>
    <property type="match status" value="1"/>
</dbReference>
<dbReference type="InterPro" id="IPR013974">
    <property type="entry name" value="SAF"/>
</dbReference>
<dbReference type="SMART" id="SM00858">
    <property type="entry name" value="SAF"/>
    <property type="match status" value="1"/>
</dbReference>
<feature type="signal peptide" evidence="4">
    <location>
        <begin position="1"/>
        <end position="22"/>
    </location>
</feature>
<evidence type="ECO:0000256" key="4">
    <source>
        <dbReference type="SAM" id="SignalP"/>
    </source>
</evidence>
<dbReference type="OrthoDB" id="5323072at2"/>
<accession>A0A0F5LC17</accession>
<name>A0A0F5LC17_9HYPH</name>
<dbReference type="EMBL" id="LAJG01000014">
    <property type="protein sequence ID" value="KKB79893.1"/>
    <property type="molecule type" value="Genomic_DNA"/>
</dbReference>
<dbReference type="CDD" id="cd11614">
    <property type="entry name" value="SAF_CpaB_FlgA_like"/>
    <property type="match status" value="1"/>
</dbReference>
<evidence type="ECO:0000256" key="2">
    <source>
        <dbReference type="ARBA" id="ARBA00022729"/>
    </source>
</evidence>
<evidence type="ECO:0000259" key="5">
    <source>
        <dbReference type="SMART" id="SM00858"/>
    </source>
</evidence>
<reference evidence="6 7" key="1">
    <citation type="submission" date="2015-03" db="EMBL/GenBank/DDBJ databases">
        <authorList>
            <person name="Hassan Y.I."/>
            <person name="Lepp D."/>
            <person name="Zhou T."/>
        </authorList>
    </citation>
    <scope>NUCLEOTIDE SEQUENCE [LARGE SCALE GENOMIC DNA]</scope>
    <source>
        <strain evidence="6 7">GH2-10</strain>
    </source>
</reference>
<comment type="subcellular location">
    <subcellularLocation>
        <location evidence="1">Periplasm</location>
    </subcellularLocation>
</comment>
<evidence type="ECO:0000313" key="7">
    <source>
        <dbReference type="Proteomes" id="UP000033514"/>
    </source>
</evidence>
<sequence>MTPIRKLTLVSVFSLLAATAEAAPTLRGDITVLNSVVTVADMFDDAGALAETAIFSAPAPGTTGTVDLASIRAAASRVGIESFESNGLEAIKVTRGGTTVDEQLLEDLVLADLSGRGLLGPGVETNIQFSRFIDPVLVSTNGVPARLDSLRYTAGNRDFSARFILADNERIIDVSGTIDMTVEMPHLAANLPAGTILLPEHIVMRPVPVGQADAYGYMPMDQILGMSLNRQSREGMLLRASDISPPLAVAKNDLVTIIYRRGPMTLTVKGQAVTSASRGSSLQVLNLMSKRVINATAVAPGTVEVTGAPVSLAGL</sequence>
<dbReference type="PANTHER" id="PTHR36307:SF1">
    <property type="entry name" value="FLAGELLA BASAL BODY P-RING FORMATION PROTEIN FLGA"/>
    <property type="match status" value="1"/>
</dbReference>
<feature type="chain" id="PRO_5002492248" description="SAF domain-containing protein" evidence="4">
    <location>
        <begin position="23"/>
        <end position="315"/>
    </location>
</feature>
<dbReference type="RefSeq" id="WP_046141960.1">
    <property type="nucleotide sequence ID" value="NZ_LAJG01000014.1"/>
</dbReference>
<organism evidence="6 7">
    <name type="scientific">Devosia soli</name>
    <dbReference type="NCBI Taxonomy" id="361041"/>
    <lineage>
        <taxon>Bacteria</taxon>
        <taxon>Pseudomonadati</taxon>
        <taxon>Pseudomonadota</taxon>
        <taxon>Alphaproteobacteria</taxon>
        <taxon>Hyphomicrobiales</taxon>
        <taxon>Devosiaceae</taxon>
        <taxon>Devosia</taxon>
    </lineage>
</organism>
<proteinExistence type="predicted"/>
<dbReference type="NCBIfam" id="TIGR03170">
    <property type="entry name" value="flgA_cterm"/>
    <property type="match status" value="1"/>
</dbReference>
<keyword evidence="7" id="KW-1185">Reference proteome</keyword>